<comment type="caution">
    <text evidence="5">The sequence shown here is derived from an EMBL/GenBank/DDBJ whole genome shotgun (WGS) entry which is preliminary data.</text>
</comment>
<dbReference type="EMBL" id="JBHTCJ010000011">
    <property type="protein sequence ID" value="MFC7343800.1"/>
    <property type="molecule type" value="Genomic_DNA"/>
</dbReference>
<proteinExistence type="predicted"/>
<keyword evidence="2 5" id="KW-0238">DNA-binding</keyword>
<dbReference type="InterPro" id="IPR036388">
    <property type="entry name" value="WH-like_DNA-bd_sf"/>
</dbReference>
<dbReference type="PRINTS" id="PR00037">
    <property type="entry name" value="HTHLACR"/>
</dbReference>
<protein>
    <submittedName>
        <fullName evidence="5">DeoR/GlpR family DNA-binding transcription regulator</fullName>
    </submittedName>
</protein>
<evidence type="ECO:0000313" key="6">
    <source>
        <dbReference type="Proteomes" id="UP001596504"/>
    </source>
</evidence>
<evidence type="ECO:0000259" key="4">
    <source>
        <dbReference type="PROSITE" id="PS51000"/>
    </source>
</evidence>
<dbReference type="SUPFAM" id="SSF46785">
    <property type="entry name" value="Winged helix' DNA-binding domain"/>
    <property type="match status" value="1"/>
</dbReference>
<keyword evidence="6" id="KW-1185">Reference proteome</keyword>
<dbReference type="InterPro" id="IPR050313">
    <property type="entry name" value="Carb_Metab_HTH_regulators"/>
</dbReference>
<dbReference type="InterPro" id="IPR014036">
    <property type="entry name" value="DeoR-like_C"/>
</dbReference>
<dbReference type="SMART" id="SM01134">
    <property type="entry name" value="DeoRC"/>
    <property type="match status" value="1"/>
</dbReference>
<evidence type="ECO:0000256" key="3">
    <source>
        <dbReference type="ARBA" id="ARBA00023163"/>
    </source>
</evidence>
<dbReference type="Gene3D" id="1.10.10.10">
    <property type="entry name" value="Winged helix-like DNA-binding domain superfamily/Winged helix DNA-binding domain"/>
    <property type="match status" value="1"/>
</dbReference>
<feature type="domain" description="HTH deoR-type" evidence="4">
    <location>
        <begin position="3"/>
        <end position="58"/>
    </location>
</feature>
<dbReference type="InterPro" id="IPR037171">
    <property type="entry name" value="NagB/RpiA_transferase-like"/>
</dbReference>
<dbReference type="Pfam" id="PF00455">
    <property type="entry name" value="DeoRC"/>
    <property type="match status" value="1"/>
</dbReference>
<dbReference type="PROSITE" id="PS51000">
    <property type="entry name" value="HTH_DEOR_2"/>
    <property type="match status" value="1"/>
</dbReference>
<dbReference type="GO" id="GO:0003677">
    <property type="term" value="F:DNA binding"/>
    <property type="evidence" value="ECO:0007669"/>
    <property type="project" value="UniProtKB-KW"/>
</dbReference>
<dbReference type="Proteomes" id="UP001596504">
    <property type="component" value="Unassembled WGS sequence"/>
</dbReference>
<accession>A0ABW2LRE9</accession>
<dbReference type="RefSeq" id="WP_380671049.1">
    <property type="nucleotide sequence ID" value="NZ_JBHTCJ010000011.1"/>
</dbReference>
<evidence type="ECO:0000256" key="2">
    <source>
        <dbReference type="ARBA" id="ARBA00023125"/>
    </source>
</evidence>
<organism evidence="5 6">
    <name type="scientific">Saccharopolyspora griseoalba</name>
    <dbReference type="NCBI Taxonomy" id="1431848"/>
    <lineage>
        <taxon>Bacteria</taxon>
        <taxon>Bacillati</taxon>
        <taxon>Actinomycetota</taxon>
        <taxon>Actinomycetes</taxon>
        <taxon>Pseudonocardiales</taxon>
        <taxon>Pseudonocardiaceae</taxon>
        <taxon>Saccharopolyspora</taxon>
    </lineage>
</organism>
<keyword evidence="3" id="KW-0804">Transcription</keyword>
<sequence length="251" mass="26747">MDSSQRTRTIIEQLRQAERVGVAELAAATGCSEMTIRRDLDQLAEEGLLRRVRGGAVSFLRGQSAPFSVRERDAIEVKRRLAAEVDALIADDESVILDSGTTNLEVARLLAQRRLTAVPLDMHAANALSNAPEVDLLLPGGRAKPGELSFTGHLAEATLRALRVDTAVIGVCGLSAERGLTAHDLEEVPIKKTAVSATQRVIAPCHGAKFARTGLGFVCPVTDLDVVITDDSAPEEQVTALRAAGVEVRVV</sequence>
<reference evidence="6" key="1">
    <citation type="journal article" date="2019" name="Int. J. Syst. Evol. Microbiol.">
        <title>The Global Catalogue of Microorganisms (GCM) 10K type strain sequencing project: providing services to taxonomists for standard genome sequencing and annotation.</title>
        <authorList>
            <consortium name="The Broad Institute Genomics Platform"/>
            <consortium name="The Broad Institute Genome Sequencing Center for Infectious Disease"/>
            <person name="Wu L."/>
            <person name="Ma J."/>
        </authorList>
    </citation>
    <scope>NUCLEOTIDE SEQUENCE [LARGE SCALE GENOMIC DNA]</scope>
    <source>
        <strain evidence="6">WLHS5</strain>
    </source>
</reference>
<evidence type="ECO:0000313" key="5">
    <source>
        <dbReference type="EMBL" id="MFC7343800.1"/>
    </source>
</evidence>
<dbReference type="SUPFAM" id="SSF100950">
    <property type="entry name" value="NagB/RpiA/CoA transferase-like"/>
    <property type="match status" value="1"/>
</dbReference>
<dbReference type="InterPro" id="IPR001034">
    <property type="entry name" value="DeoR_HTH"/>
</dbReference>
<dbReference type="PROSITE" id="PS00894">
    <property type="entry name" value="HTH_DEOR_1"/>
    <property type="match status" value="1"/>
</dbReference>
<keyword evidence="1" id="KW-0805">Transcription regulation</keyword>
<dbReference type="InterPro" id="IPR018356">
    <property type="entry name" value="Tscrpt_reg_HTH_DeoR_CS"/>
</dbReference>
<name>A0ABW2LRE9_9PSEU</name>
<dbReference type="PANTHER" id="PTHR30363">
    <property type="entry name" value="HTH-TYPE TRANSCRIPTIONAL REGULATOR SRLR-RELATED"/>
    <property type="match status" value="1"/>
</dbReference>
<evidence type="ECO:0000256" key="1">
    <source>
        <dbReference type="ARBA" id="ARBA00023015"/>
    </source>
</evidence>
<dbReference type="PANTHER" id="PTHR30363:SF44">
    <property type="entry name" value="AGA OPERON TRANSCRIPTIONAL REPRESSOR-RELATED"/>
    <property type="match status" value="1"/>
</dbReference>
<dbReference type="InterPro" id="IPR036390">
    <property type="entry name" value="WH_DNA-bd_sf"/>
</dbReference>
<dbReference type="SMART" id="SM00420">
    <property type="entry name" value="HTH_DEOR"/>
    <property type="match status" value="1"/>
</dbReference>
<gene>
    <name evidence="5" type="ORF">ACFQRI_20535</name>
</gene>
<dbReference type="Pfam" id="PF08220">
    <property type="entry name" value="HTH_DeoR"/>
    <property type="match status" value="1"/>
</dbReference>